<dbReference type="RefSeq" id="WP_154061393.1">
    <property type="nucleotide sequence ID" value="NZ_LR217717.1"/>
</dbReference>
<keyword evidence="1" id="KW-0282">Flagellum</keyword>
<proteinExistence type="predicted"/>
<dbReference type="EMBL" id="LR217717">
    <property type="protein sequence ID" value="VFP83513.1"/>
    <property type="molecule type" value="Genomic_DNA"/>
</dbReference>
<name>A0A451DAZ6_9GAMM</name>
<evidence type="ECO:0000313" key="2">
    <source>
        <dbReference type="Proteomes" id="UP000294349"/>
    </source>
</evidence>
<dbReference type="AlphaFoldDB" id="A0A451DAZ6"/>
<sequence length="93" mass="11167">MKINSSSKKIIDPKKYLIQENKNQNKNFFPIWNHALQKYLPIKNIQKNSKNTIYNSNIYNKKIKSINKKKITILIKLNEKLINVYEEIMNMQL</sequence>
<evidence type="ECO:0000313" key="1">
    <source>
        <dbReference type="EMBL" id="VFP83513.1"/>
    </source>
</evidence>
<reference evidence="1 2" key="1">
    <citation type="submission" date="2019-02" db="EMBL/GenBank/DDBJ databases">
        <authorList>
            <person name="Manzano-Marin A."/>
            <person name="Manzano-Marin A."/>
        </authorList>
    </citation>
    <scope>NUCLEOTIDE SEQUENCE [LARGE SCALE GENOMIC DNA]</scope>
    <source>
        <strain evidence="1 2">BuCilaricifoliae</strain>
    </source>
</reference>
<accession>A0A451DAZ6</accession>
<gene>
    <name evidence="1" type="primary">fliE</name>
    <name evidence="1" type="ORF">BUCILAFE3058_044</name>
</gene>
<organism evidence="1 2">
    <name type="scientific">Buchnera aphidicola</name>
    <name type="common">Cinara laricifoliae</name>
    <dbReference type="NCBI Taxonomy" id="2518977"/>
    <lineage>
        <taxon>Bacteria</taxon>
        <taxon>Pseudomonadati</taxon>
        <taxon>Pseudomonadota</taxon>
        <taxon>Gammaproteobacteria</taxon>
        <taxon>Enterobacterales</taxon>
        <taxon>Erwiniaceae</taxon>
        <taxon>Buchnera</taxon>
    </lineage>
</organism>
<dbReference type="Proteomes" id="UP000294349">
    <property type="component" value="Chromosome"/>
</dbReference>
<protein>
    <submittedName>
        <fullName evidence="1">Flagellar hook-basal body complex protein FliE</fullName>
    </submittedName>
</protein>
<keyword evidence="1" id="KW-0966">Cell projection</keyword>
<keyword evidence="1" id="KW-0969">Cilium</keyword>